<gene>
    <name evidence="1" type="ORF">ACJMK2_006831</name>
</gene>
<evidence type="ECO:0000313" key="1">
    <source>
        <dbReference type="EMBL" id="KAL3865215.1"/>
    </source>
</evidence>
<organism evidence="1 2">
    <name type="scientific">Sinanodonta woodiana</name>
    <name type="common">Chinese pond mussel</name>
    <name type="synonym">Anodonta woodiana</name>
    <dbReference type="NCBI Taxonomy" id="1069815"/>
    <lineage>
        <taxon>Eukaryota</taxon>
        <taxon>Metazoa</taxon>
        <taxon>Spiralia</taxon>
        <taxon>Lophotrochozoa</taxon>
        <taxon>Mollusca</taxon>
        <taxon>Bivalvia</taxon>
        <taxon>Autobranchia</taxon>
        <taxon>Heteroconchia</taxon>
        <taxon>Palaeoheterodonta</taxon>
        <taxon>Unionida</taxon>
        <taxon>Unionoidea</taxon>
        <taxon>Unionidae</taxon>
        <taxon>Unioninae</taxon>
        <taxon>Sinanodonta</taxon>
    </lineage>
</organism>
<reference evidence="1 2" key="1">
    <citation type="submission" date="2024-11" db="EMBL/GenBank/DDBJ databases">
        <title>Chromosome-level genome assembly of the freshwater bivalve Anodonta woodiana.</title>
        <authorList>
            <person name="Chen X."/>
        </authorList>
    </citation>
    <scope>NUCLEOTIDE SEQUENCE [LARGE SCALE GENOMIC DNA]</scope>
    <source>
        <strain evidence="1">MN2024</strain>
        <tissue evidence="1">Gills</tissue>
    </source>
</reference>
<keyword evidence="2" id="KW-1185">Reference proteome</keyword>
<proteinExistence type="predicted"/>
<name>A0ABD3VV40_SINWO</name>
<comment type="caution">
    <text evidence="1">The sequence shown here is derived from an EMBL/GenBank/DDBJ whole genome shotgun (WGS) entry which is preliminary data.</text>
</comment>
<dbReference type="AlphaFoldDB" id="A0ABD3VV40"/>
<dbReference type="Proteomes" id="UP001634394">
    <property type="component" value="Unassembled WGS sequence"/>
</dbReference>
<dbReference type="EMBL" id="JBJQND010000010">
    <property type="protein sequence ID" value="KAL3865215.1"/>
    <property type="molecule type" value="Genomic_DNA"/>
</dbReference>
<accession>A0ABD3VV40</accession>
<sequence length="109" mass="12297">MALFWWSESQQLSWRYVEAITSINCHCLCSGGVSHSSSVGGTWRLLQHKLPMALFWWSEPQQLSWRYVEAIININCQWLCSGGVSHSSTVGGTWRLLPTEIANGSILVE</sequence>
<protein>
    <submittedName>
        <fullName evidence="1">Uncharacterized protein</fullName>
    </submittedName>
</protein>
<evidence type="ECO:0000313" key="2">
    <source>
        <dbReference type="Proteomes" id="UP001634394"/>
    </source>
</evidence>